<accession>A0A8J3ATB9</accession>
<evidence type="ECO:0000256" key="1">
    <source>
        <dbReference type="SAM" id="Phobius"/>
    </source>
</evidence>
<dbReference type="RefSeq" id="WP_188379618.1">
    <property type="nucleotide sequence ID" value="NZ_BMDI01000001.1"/>
</dbReference>
<gene>
    <name evidence="2" type="ORF">GCM10008066_04130</name>
</gene>
<organism evidence="2 3">
    <name type="scientific">Oxalicibacterium faecigallinarum</name>
    <dbReference type="NCBI Taxonomy" id="573741"/>
    <lineage>
        <taxon>Bacteria</taxon>
        <taxon>Pseudomonadati</taxon>
        <taxon>Pseudomonadota</taxon>
        <taxon>Betaproteobacteria</taxon>
        <taxon>Burkholderiales</taxon>
        <taxon>Oxalobacteraceae</taxon>
        <taxon>Oxalicibacterium</taxon>
    </lineage>
</organism>
<protein>
    <submittedName>
        <fullName evidence="2">Uncharacterized protein</fullName>
    </submittedName>
</protein>
<comment type="caution">
    <text evidence="2">The sequence shown here is derived from an EMBL/GenBank/DDBJ whole genome shotgun (WGS) entry which is preliminary data.</text>
</comment>
<dbReference type="Proteomes" id="UP000642180">
    <property type="component" value="Unassembled WGS sequence"/>
</dbReference>
<feature type="transmembrane region" description="Helical" evidence="1">
    <location>
        <begin position="14"/>
        <end position="35"/>
    </location>
</feature>
<keyword evidence="1" id="KW-0472">Membrane</keyword>
<reference evidence="3" key="1">
    <citation type="journal article" date="2019" name="Int. J. Syst. Evol. Microbiol.">
        <title>The Global Catalogue of Microorganisms (GCM) 10K type strain sequencing project: providing services to taxonomists for standard genome sequencing and annotation.</title>
        <authorList>
            <consortium name="The Broad Institute Genomics Platform"/>
            <consortium name="The Broad Institute Genome Sequencing Center for Infectious Disease"/>
            <person name="Wu L."/>
            <person name="Ma J."/>
        </authorList>
    </citation>
    <scope>NUCLEOTIDE SEQUENCE [LARGE SCALE GENOMIC DNA]</scope>
    <source>
        <strain evidence="3">CCM 2767</strain>
    </source>
</reference>
<proteinExistence type="predicted"/>
<keyword evidence="1" id="KW-0812">Transmembrane</keyword>
<dbReference type="AlphaFoldDB" id="A0A8J3ATB9"/>
<keyword evidence="1" id="KW-1133">Transmembrane helix</keyword>
<evidence type="ECO:0000313" key="3">
    <source>
        <dbReference type="Proteomes" id="UP000642180"/>
    </source>
</evidence>
<dbReference type="EMBL" id="BMDI01000001">
    <property type="protein sequence ID" value="GGI16472.1"/>
    <property type="molecule type" value="Genomic_DNA"/>
</dbReference>
<keyword evidence="3" id="KW-1185">Reference proteome</keyword>
<evidence type="ECO:0000313" key="2">
    <source>
        <dbReference type="EMBL" id="GGI16472.1"/>
    </source>
</evidence>
<name>A0A8J3ATB9_9BURK</name>
<sequence length="169" mass="18167">MSAGGGFRTFIDPYLGVLKAVVIIAGALGLIWLGMKVERAGWEKKQRLAIERALDGERALQAEINQSTSDYIDQLKRQIARANALPKITMANDCTVPAAVGSVLNDAQRMHADAGDESGTGAARPAADSTCAAELDIAKRNYAEVCIPNAAQLNKLQEQWELVRSGMLK</sequence>